<dbReference type="AlphaFoldDB" id="A0A1I6XZ72"/>
<dbReference type="RefSeq" id="WP_093578089.1">
    <property type="nucleotide sequence ID" value="NZ_FPBA01000002.1"/>
</dbReference>
<sequence>MIVVLVGTVVLAPVVVMADLRRWRPLPVLLWLIGTALAVAWVRALGADVDRADATGGRGSILAGIGWLVTAVAAAVLSVAAARRGRPRQRPRHGR</sequence>
<keyword evidence="1" id="KW-0812">Transmembrane</keyword>
<gene>
    <name evidence="2" type="ORF">SAMN05660657_00761</name>
</gene>
<keyword evidence="1" id="KW-1133">Transmembrane helix</keyword>
<dbReference type="Proteomes" id="UP000199546">
    <property type="component" value="Unassembled WGS sequence"/>
</dbReference>
<feature type="transmembrane region" description="Helical" evidence="1">
    <location>
        <begin position="61"/>
        <end position="82"/>
    </location>
</feature>
<reference evidence="3" key="1">
    <citation type="submission" date="2016-10" db="EMBL/GenBank/DDBJ databases">
        <authorList>
            <person name="Varghese N."/>
            <person name="Submissions S."/>
        </authorList>
    </citation>
    <scope>NUCLEOTIDE SEQUENCE [LARGE SCALE GENOMIC DNA]</scope>
    <source>
        <strain evidence="3">DSM 46136</strain>
    </source>
</reference>
<evidence type="ECO:0000313" key="2">
    <source>
        <dbReference type="EMBL" id="SFT43466.1"/>
    </source>
</evidence>
<name>A0A1I6XZ72_9ACTN</name>
<protein>
    <submittedName>
        <fullName evidence="2">Uncharacterized protein</fullName>
    </submittedName>
</protein>
<dbReference type="EMBL" id="FPBA01000002">
    <property type="protein sequence ID" value="SFT43466.1"/>
    <property type="molecule type" value="Genomic_DNA"/>
</dbReference>
<dbReference type="STRING" id="1296565.SAMN05660657_00761"/>
<feature type="transmembrane region" description="Helical" evidence="1">
    <location>
        <begin position="28"/>
        <end position="49"/>
    </location>
</feature>
<proteinExistence type="predicted"/>
<keyword evidence="3" id="KW-1185">Reference proteome</keyword>
<evidence type="ECO:0000313" key="3">
    <source>
        <dbReference type="Proteomes" id="UP000199546"/>
    </source>
</evidence>
<keyword evidence="1" id="KW-0472">Membrane</keyword>
<organism evidence="2 3">
    <name type="scientific">Geodermatophilus amargosae</name>
    <dbReference type="NCBI Taxonomy" id="1296565"/>
    <lineage>
        <taxon>Bacteria</taxon>
        <taxon>Bacillati</taxon>
        <taxon>Actinomycetota</taxon>
        <taxon>Actinomycetes</taxon>
        <taxon>Geodermatophilales</taxon>
        <taxon>Geodermatophilaceae</taxon>
        <taxon>Geodermatophilus</taxon>
    </lineage>
</organism>
<accession>A0A1I6XZ72</accession>
<evidence type="ECO:0000256" key="1">
    <source>
        <dbReference type="SAM" id="Phobius"/>
    </source>
</evidence>